<keyword evidence="14" id="KW-0732">Signal</keyword>
<dbReference type="EC" id="1.14.11.2" evidence="5"/>
<evidence type="ECO:0000313" key="17">
    <source>
        <dbReference type="Proteomes" id="UP000314983"/>
    </source>
</evidence>
<evidence type="ECO:0000256" key="7">
    <source>
        <dbReference type="ARBA" id="ARBA00022803"/>
    </source>
</evidence>
<dbReference type="Gene3D" id="6.10.140.1460">
    <property type="match status" value="1"/>
</dbReference>
<dbReference type="Gene3D" id="1.25.40.10">
    <property type="entry name" value="Tetratricopeptide repeat domain"/>
    <property type="match status" value="1"/>
</dbReference>
<comment type="cofactor">
    <cofactor evidence="1">
        <name>L-ascorbate</name>
        <dbReference type="ChEBI" id="CHEBI:38290"/>
    </cofactor>
</comment>
<evidence type="ECO:0000259" key="15">
    <source>
        <dbReference type="PROSITE" id="PS51471"/>
    </source>
</evidence>
<evidence type="ECO:0000256" key="3">
    <source>
        <dbReference type="ARBA" id="ARBA00004319"/>
    </source>
</evidence>
<evidence type="ECO:0000256" key="2">
    <source>
        <dbReference type="ARBA" id="ARBA00002035"/>
    </source>
</evidence>
<comment type="subcellular location">
    <subcellularLocation>
        <location evidence="3">Endoplasmic reticulum lumen</location>
    </subcellularLocation>
</comment>
<evidence type="ECO:0000256" key="9">
    <source>
        <dbReference type="ARBA" id="ARBA00022896"/>
    </source>
</evidence>
<dbReference type="SUPFAM" id="SSF48452">
    <property type="entry name" value="TPR-like"/>
    <property type="match status" value="1"/>
</dbReference>
<dbReference type="InterPro" id="IPR059068">
    <property type="entry name" value="TPR_P4H"/>
</dbReference>
<reference evidence="16" key="3">
    <citation type="submission" date="2025-09" db="UniProtKB">
        <authorList>
            <consortium name="Ensembl"/>
        </authorList>
    </citation>
    <scope>IDENTIFICATION</scope>
</reference>
<comment type="function">
    <text evidence="2">Catalyzes the post-translational formation of 4-hydroxyproline in -Xaa-Pro-Gly- sequences in collagens and other proteins.</text>
</comment>
<name>A0AAY5EIK5_ELEEL</name>
<keyword evidence="11" id="KW-0560">Oxidoreductase</keyword>
<dbReference type="InterPro" id="IPR006620">
    <property type="entry name" value="Pro_4_hyd_alph"/>
</dbReference>
<evidence type="ECO:0000256" key="5">
    <source>
        <dbReference type="ARBA" id="ARBA00012269"/>
    </source>
</evidence>
<evidence type="ECO:0000256" key="11">
    <source>
        <dbReference type="ARBA" id="ARBA00023002"/>
    </source>
</evidence>
<dbReference type="PANTHER" id="PTHR10869">
    <property type="entry name" value="PROLYL 4-HYDROXYLASE ALPHA SUBUNIT"/>
    <property type="match status" value="1"/>
</dbReference>
<dbReference type="GeneTree" id="ENSGT00940000156635"/>
<protein>
    <recommendedName>
        <fullName evidence="5">procollagen-proline 4-dioxygenase</fullName>
        <ecNumber evidence="5">1.14.11.2</ecNumber>
    </recommendedName>
</protein>
<keyword evidence="9" id="KW-0847">Vitamin C</keyword>
<dbReference type="InterPro" id="IPR011990">
    <property type="entry name" value="TPR-like_helical_dom_sf"/>
</dbReference>
<dbReference type="GO" id="GO:0005506">
    <property type="term" value="F:iron ion binding"/>
    <property type="evidence" value="ECO:0007669"/>
    <property type="project" value="InterPro"/>
</dbReference>
<dbReference type="FunFam" id="2.60.120.620:FF:000001">
    <property type="entry name" value="Prolyl 4-hydroxylase subunit alpha 2"/>
    <property type="match status" value="1"/>
</dbReference>
<evidence type="ECO:0000256" key="13">
    <source>
        <dbReference type="ARBA" id="ARBA00023180"/>
    </source>
</evidence>
<accession>A0AAY5EIK5</accession>
<keyword evidence="6" id="KW-0479">Metal-binding</keyword>
<evidence type="ECO:0000256" key="4">
    <source>
        <dbReference type="ARBA" id="ARBA00006511"/>
    </source>
</evidence>
<feature type="domain" description="Fe2OG dioxygenase" evidence="15">
    <location>
        <begin position="393"/>
        <end position="501"/>
    </location>
</feature>
<comment type="similarity">
    <text evidence="4">Belongs to the P4HA family.</text>
</comment>
<evidence type="ECO:0000256" key="1">
    <source>
        <dbReference type="ARBA" id="ARBA00001961"/>
    </source>
</evidence>
<evidence type="ECO:0000313" key="16">
    <source>
        <dbReference type="Ensembl" id="ENSEEEP00000056207.1"/>
    </source>
</evidence>
<organism evidence="16 17">
    <name type="scientific">Electrophorus electricus</name>
    <name type="common">Electric eel</name>
    <name type="synonym">Gymnotus electricus</name>
    <dbReference type="NCBI Taxonomy" id="8005"/>
    <lineage>
        <taxon>Eukaryota</taxon>
        <taxon>Metazoa</taxon>
        <taxon>Chordata</taxon>
        <taxon>Craniata</taxon>
        <taxon>Vertebrata</taxon>
        <taxon>Euteleostomi</taxon>
        <taxon>Actinopterygii</taxon>
        <taxon>Neopterygii</taxon>
        <taxon>Teleostei</taxon>
        <taxon>Ostariophysi</taxon>
        <taxon>Gymnotiformes</taxon>
        <taxon>Gymnotoidei</taxon>
        <taxon>Gymnotidae</taxon>
        <taxon>Electrophorus</taxon>
    </lineage>
</organism>
<dbReference type="Gene3D" id="2.60.120.620">
    <property type="entry name" value="q2cbj1_9rhob like domain"/>
    <property type="match status" value="1"/>
</dbReference>
<dbReference type="PANTHER" id="PTHR10869:SF221">
    <property type="entry name" value="PROCOLLAGEN-PROLINE 4-DIOXYGENASE"/>
    <property type="match status" value="1"/>
</dbReference>
<keyword evidence="13" id="KW-0325">Glycoprotein</keyword>
<dbReference type="PROSITE" id="PS51471">
    <property type="entry name" value="FE2OG_OXY"/>
    <property type="match status" value="1"/>
</dbReference>
<dbReference type="GO" id="GO:0031418">
    <property type="term" value="F:L-ascorbic acid binding"/>
    <property type="evidence" value="ECO:0007669"/>
    <property type="project" value="UniProtKB-KW"/>
</dbReference>
<dbReference type="FunFam" id="1.25.40.10:FF:000006">
    <property type="entry name" value="Prolyl 4-hydroxylase subunit alpha 2"/>
    <property type="match status" value="1"/>
</dbReference>
<evidence type="ECO:0000256" key="6">
    <source>
        <dbReference type="ARBA" id="ARBA00022723"/>
    </source>
</evidence>
<dbReference type="AlphaFoldDB" id="A0AAY5EIK5"/>
<reference evidence="16 17" key="1">
    <citation type="submission" date="2020-05" db="EMBL/GenBank/DDBJ databases">
        <title>Electrophorus electricus (electric eel) genome, fEleEle1, primary haplotype.</title>
        <authorList>
            <person name="Myers G."/>
            <person name="Meyer A."/>
            <person name="Fedrigo O."/>
            <person name="Formenti G."/>
            <person name="Rhie A."/>
            <person name="Tracey A."/>
            <person name="Sims Y."/>
            <person name="Jarvis E.D."/>
        </authorList>
    </citation>
    <scope>NUCLEOTIDE SEQUENCE [LARGE SCALE GENOMIC DNA]</scope>
</reference>
<reference evidence="16" key="2">
    <citation type="submission" date="2025-08" db="UniProtKB">
        <authorList>
            <consortium name="Ensembl"/>
        </authorList>
    </citation>
    <scope>IDENTIFICATION</scope>
</reference>
<dbReference type="InterPro" id="IPR044862">
    <property type="entry name" value="Pro_4_hyd_alph_FE2OG_OXY"/>
</dbReference>
<dbReference type="Pfam" id="PF08336">
    <property type="entry name" value="P4Ha_N"/>
    <property type="match status" value="1"/>
</dbReference>
<gene>
    <name evidence="16" type="primary">p4ha1b</name>
</gene>
<keyword evidence="12" id="KW-0408">Iron</keyword>
<evidence type="ECO:0000256" key="10">
    <source>
        <dbReference type="ARBA" id="ARBA00022964"/>
    </source>
</evidence>
<keyword evidence="17" id="KW-1185">Reference proteome</keyword>
<dbReference type="InterPro" id="IPR005123">
    <property type="entry name" value="Oxoglu/Fe-dep_dioxygenase_dom"/>
</dbReference>
<dbReference type="GO" id="GO:0004656">
    <property type="term" value="F:procollagen-proline 4-dioxygenase activity"/>
    <property type="evidence" value="ECO:0007669"/>
    <property type="project" value="UniProtKB-EC"/>
</dbReference>
<feature type="chain" id="PRO_5044320972" description="procollagen-proline 4-dioxygenase" evidence="14">
    <location>
        <begin position="22"/>
        <end position="516"/>
    </location>
</feature>
<dbReference type="InterPro" id="IPR013547">
    <property type="entry name" value="P4H_N"/>
</dbReference>
<feature type="signal peptide" evidence="14">
    <location>
        <begin position="1"/>
        <end position="21"/>
    </location>
</feature>
<proteinExistence type="inferred from homology"/>
<dbReference type="InterPro" id="IPR045054">
    <property type="entry name" value="P4HA-like"/>
</dbReference>
<keyword evidence="8" id="KW-0256">Endoplasmic reticulum</keyword>
<evidence type="ECO:0000256" key="12">
    <source>
        <dbReference type="ARBA" id="ARBA00023004"/>
    </source>
</evidence>
<evidence type="ECO:0000256" key="14">
    <source>
        <dbReference type="SAM" id="SignalP"/>
    </source>
</evidence>
<keyword evidence="10" id="KW-0223">Dioxygenase</keyword>
<dbReference type="Proteomes" id="UP000314983">
    <property type="component" value="Chromosome 13"/>
</dbReference>
<dbReference type="Pfam" id="PF13640">
    <property type="entry name" value="2OG-FeII_Oxy_3"/>
    <property type="match status" value="1"/>
</dbReference>
<dbReference type="Pfam" id="PF23558">
    <property type="entry name" value="TPR_P4H"/>
    <property type="match status" value="1"/>
</dbReference>
<sequence>LSLRMALCCLAFSLFFQALHAHVDFFTSIGQMTDLLYTEKDLVTSLKDYIRAEENKLEQVKQWVEKLDTLTSTATQDPEGFLGHPVNAFKLVKRLNSEWADLENLVLQDTSDGFISNLTVQRQHFPTDEDQNGVAKALLRLQDTYQLSAHDISAGDLPGVVYKSRMTVEDCFELGKIAYSEADYYHTELWMAQALRQLDDGEDSPVDKVTVMDYLSYAIYQQGELERALELTMRMLKLGRDPLPERRRYEQLCRGEGVKMTPRRRSRLFCRYSDNGRKPHLLLAPVKQEDEWDRPHIVRFYDIISDYEIEKVKELAKPRLRRATISNPITGVLETASYRISKRRATVHDPITGKLTTAQYRVSKSAWLTGHDHPVISKINQRLEDVTGLNMDTAEELQVANYGVGGQYEPHFDFGRKDEPDAFKELGTGNRIATWLFYMSDVPAGGATVFTDVGAAVWPKKGTAVFWYNLFASGEGDYSTRHAACPVLVGNKWVSNKWIHERGQEFRRPCGLSEME</sequence>
<dbReference type="Ensembl" id="ENSEEET00000054061.1">
    <property type="protein sequence ID" value="ENSEEEP00000056207.1"/>
    <property type="gene ID" value="ENSEEEG00000008181.2"/>
</dbReference>
<dbReference type="SMART" id="SM00702">
    <property type="entry name" value="P4Hc"/>
    <property type="match status" value="1"/>
</dbReference>
<keyword evidence="7" id="KW-0802">TPR repeat</keyword>
<evidence type="ECO:0000256" key="8">
    <source>
        <dbReference type="ARBA" id="ARBA00022824"/>
    </source>
</evidence>
<dbReference type="GO" id="GO:0005788">
    <property type="term" value="C:endoplasmic reticulum lumen"/>
    <property type="evidence" value="ECO:0007669"/>
    <property type="project" value="UniProtKB-SubCell"/>
</dbReference>